<sequence>MVLRHFHIRNSAKLLLTWINHTQFPEKKPHMPPNTWKTTPNYSRTPSARETLCDRATFPRVDAVCVSSVTILATRYPAQLKQEKEKTWGRVIISSGMLSESHATPTIQEGNKKPRKPINTASACAAKNPTAGGGRSDLSVWKRGLGFVRSAGPATP</sequence>
<evidence type="ECO:0000256" key="1">
    <source>
        <dbReference type="SAM" id="MobiDB-lite"/>
    </source>
</evidence>
<evidence type="ECO:0000313" key="2">
    <source>
        <dbReference type="EMBL" id="KCW72873.1"/>
    </source>
</evidence>
<dbReference type="EMBL" id="KK198757">
    <property type="protein sequence ID" value="KCW72873.1"/>
    <property type="molecule type" value="Genomic_DNA"/>
</dbReference>
<organism evidence="2">
    <name type="scientific">Eucalyptus grandis</name>
    <name type="common">Flooded gum</name>
    <dbReference type="NCBI Taxonomy" id="71139"/>
    <lineage>
        <taxon>Eukaryota</taxon>
        <taxon>Viridiplantae</taxon>
        <taxon>Streptophyta</taxon>
        <taxon>Embryophyta</taxon>
        <taxon>Tracheophyta</taxon>
        <taxon>Spermatophyta</taxon>
        <taxon>Magnoliopsida</taxon>
        <taxon>eudicotyledons</taxon>
        <taxon>Gunneridae</taxon>
        <taxon>Pentapetalae</taxon>
        <taxon>rosids</taxon>
        <taxon>malvids</taxon>
        <taxon>Myrtales</taxon>
        <taxon>Myrtaceae</taxon>
        <taxon>Myrtoideae</taxon>
        <taxon>Eucalypteae</taxon>
        <taxon>Eucalyptus</taxon>
    </lineage>
</organism>
<dbReference type="InParanoid" id="A0A059C342"/>
<dbReference type="AlphaFoldDB" id="A0A059C342"/>
<dbReference type="Gramene" id="KCW72873">
    <property type="protein sequence ID" value="KCW72873"/>
    <property type="gene ID" value="EUGRSUZ_E01323"/>
</dbReference>
<protein>
    <submittedName>
        <fullName evidence="2">Uncharacterized protein</fullName>
    </submittedName>
</protein>
<reference evidence="2" key="1">
    <citation type="submission" date="2013-07" db="EMBL/GenBank/DDBJ databases">
        <title>The genome of Eucalyptus grandis.</title>
        <authorList>
            <person name="Schmutz J."/>
            <person name="Hayes R."/>
            <person name="Myburg A."/>
            <person name="Tuskan G."/>
            <person name="Grattapaglia D."/>
            <person name="Rokhsar D.S."/>
        </authorList>
    </citation>
    <scope>NUCLEOTIDE SEQUENCE</scope>
    <source>
        <tissue evidence="2">Leaf extractions</tissue>
    </source>
</reference>
<name>A0A059C342_EUCGR</name>
<proteinExistence type="predicted"/>
<gene>
    <name evidence="2" type="ORF">EUGRSUZ_E01323</name>
</gene>
<feature type="region of interest" description="Disordered" evidence="1">
    <location>
        <begin position="102"/>
        <end position="138"/>
    </location>
</feature>
<accession>A0A059C342</accession>